<feature type="transmembrane region" description="Helical" evidence="1">
    <location>
        <begin position="7"/>
        <end position="25"/>
    </location>
</feature>
<dbReference type="Proteomes" id="UP000033452">
    <property type="component" value="Unassembled WGS sequence"/>
</dbReference>
<organism evidence="2 3">
    <name type="scientific">Pseudoalteromonas rubra</name>
    <dbReference type="NCBI Taxonomy" id="43658"/>
    <lineage>
        <taxon>Bacteria</taxon>
        <taxon>Pseudomonadati</taxon>
        <taxon>Pseudomonadota</taxon>
        <taxon>Gammaproteobacteria</taxon>
        <taxon>Alteromonadales</taxon>
        <taxon>Pseudoalteromonadaceae</taxon>
        <taxon>Pseudoalteromonas</taxon>
    </lineage>
</organism>
<protein>
    <submittedName>
        <fullName evidence="2">Uncharacterized protein</fullName>
    </submittedName>
</protein>
<gene>
    <name evidence="2" type="ORF">TW77_17835</name>
</gene>
<keyword evidence="1" id="KW-0472">Membrane</keyword>
<comment type="caution">
    <text evidence="2">The sequence shown here is derived from an EMBL/GenBank/DDBJ whole genome shotgun (WGS) entry which is preliminary data.</text>
</comment>
<reference evidence="2 3" key="1">
    <citation type="journal article" date="2015" name="BMC Genomics">
        <title>Genome mining reveals unlocked bioactive potential of marine Gram-negative bacteria.</title>
        <authorList>
            <person name="Machado H."/>
            <person name="Sonnenschein E.C."/>
            <person name="Melchiorsen J."/>
            <person name="Gram L."/>
        </authorList>
    </citation>
    <scope>NUCLEOTIDE SEQUENCE [LARGE SCALE GENOMIC DNA]</scope>
    <source>
        <strain evidence="2 3">S2471</strain>
    </source>
</reference>
<dbReference type="EMBL" id="JXYA01000044">
    <property type="protein sequence ID" value="KJZ06777.1"/>
    <property type="molecule type" value="Genomic_DNA"/>
</dbReference>
<accession>A0A0F4QJD7</accession>
<dbReference type="AlphaFoldDB" id="A0A0F4QJD7"/>
<evidence type="ECO:0000256" key="1">
    <source>
        <dbReference type="SAM" id="Phobius"/>
    </source>
</evidence>
<evidence type="ECO:0000313" key="2">
    <source>
        <dbReference type="EMBL" id="KJZ06777.1"/>
    </source>
</evidence>
<keyword evidence="1" id="KW-0812">Transmembrane</keyword>
<keyword evidence="3" id="KW-1185">Reference proteome</keyword>
<proteinExistence type="predicted"/>
<name>A0A0F4QJD7_9GAMM</name>
<sequence length="115" mass="12474">MNKIVCYLVEVTLFLLCLGVGSLLSEASGPALVGFVLTQLVVPALLWVALRYLFFKSVSVSCDKPTCGGRGRLESQTELADNPVIRAVMIKGHRCTKCQHLIHTALFTPVAKDNA</sequence>
<keyword evidence="1" id="KW-1133">Transmembrane helix</keyword>
<evidence type="ECO:0000313" key="3">
    <source>
        <dbReference type="Proteomes" id="UP000033452"/>
    </source>
</evidence>
<feature type="transmembrane region" description="Helical" evidence="1">
    <location>
        <begin position="31"/>
        <end position="54"/>
    </location>
</feature>
<dbReference type="PATRIC" id="fig|43658.5.peg.3766"/>